<evidence type="ECO:0000259" key="3">
    <source>
        <dbReference type="Pfam" id="PF13505"/>
    </source>
</evidence>
<dbReference type="Pfam" id="PF13505">
    <property type="entry name" value="OMP_b-brl"/>
    <property type="match status" value="1"/>
</dbReference>
<name>A0A7T0DZW9_9ENTR</name>
<accession>A0A7T0DZW9</accession>
<dbReference type="Gene3D" id="2.40.160.20">
    <property type="match status" value="1"/>
</dbReference>
<keyword evidence="1 2" id="KW-0732">Signal</keyword>
<feature type="chain" id="PRO_5032906534" evidence="2">
    <location>
        <begin position="24"/>
        <end position="230"/>
    </location>
</feature>
<feature type="domain" description="Outer membrane protein beta-barrel" evidence="3">
    <location>
        <begin position="14"/>
        <end position="226"/>
    </location>
</feature>
<reference evidence="4" key="1">
    <citation type="submission" date="2020-09" db="EMBL/GenBank/DDBJ databases">
        <title>First Report of a novel Colistin-Resistant species of Enterobacter cloacae complex Producing MCR-5 isolated from hospital sewage water.</title>
        <authorList>
            <person name="Zhou K."/>
        </authorList>
    </citation>
    <scope>NUCLEOTIDE SEQUENCE [LARGE SCALE GENOMIC DNA]</scope>
    <source>
        <strain evidence="4">HSW1412</strain>
    </source>
</reference>
<dbReference type="AlphaFoldDB" id="A0A7T0DZW9"/>
<protein>
    <submittedName>
        <fullName evidence="4">Porin family protein</fullName>
    </submittedName>
</protein>
<dbReference type="SUPFAM" id="SSF56925">
    <property type="entry name" value="OMPA-like"/>
    <property type="match status" value="1"/>
</dbReference>
<dbReference type="InterPro" id="IPR027385">
    <property type="entry name" value="Beta-barrel_OMP"/>
</dbReference>
<organism evidence="4">
    <name type="scientific">Enterobacter mori</name>
    <dbReference type="NCBI Taxonomy" id="539813"/>
    <lineage>
        <taxon>Bacteria</taxon>
        <taxon>Pseudomonadati</taxon>
        <taxon>Pseudomonadota</taxon>
        <taxon>Gammaproteobacteria</taxon>
        <taxon>Enterobacterales</taxon>
        <taxon>Enterobacteriaceae</taxon>
        <taxon>Enterobacter</taxon>
    </lineage>
</organism>
<evidence type="ECO:0000313" key="4">
    <source>
        <dbReference type="EMBL" id="QPK02574.1"/>
    </source>
</evidence>
<evidence type="ECO:0000256" key="1">
    <source>
        <dbReference type="ARBA" id="ARBA00022729"/>
    </source>
</evidence>
<feature type="signal peptide" evidence="2">
    <location>
        <begin position="1"/>
        <end position="23"/>
    </location>
</feature>
<dbReference type="EMBL" id="CP061801">
    <property type="protein sequence ID" value="QPK02574.1"/>
    <property type="molecule type" value="Genomic_DNA"/>
</dbReference>
<gene>
    <name evidence="4" type="ORF">IDM36_10915</name>
</gene>
<proteinExistence type="predicted"/>
<dbReference type="InterPro" id="IPR011250">
    <property type="entry name" value="OMP/PagP_B-barrel"/>
</dbReference>
<sequence>MKVTPRVLFASVISLCASSPLLAAENAKEGYYGALNLIDTHQKAKSMNLSERPGIGSFVPGDEKEHKQNGSVAVGYQFGNNWRTEAEYVFKEKTEFTSGSSTFATSFNHMKVDSERAMLNVYRDFMITDKFALYATAGAGVAKVKVGGWQGNDSREFAGNTQTNFTYSVGAGTSYEVIDDLTLYATYRYVDMGNIESGRNTFVNARGLQDENLRGRLVNNEFVFGVRYVL</sequence>
<evidence type="ECO:0000256" key="2">
    <source>
        <dbReference type="SAM" id="SignalP"/>
    </source>
</evidence>